<evidence type="ECO:0000313" key="2">
    <source>
        <dbReference type="EMBL" id="CAB4597053.1"/>
    </source>
</evidence>
<organism evidence="2">
    <name type="scientific">freshwater metagenome</name>
    <dbReference type="NCBI Taxonomy" id="449393"/>
    <lineage>
        <taxon>unclassified sequences</taxon>
        <taxon>metagenomes</taxon>
        <taxon>ecological metagenomes</taxon>
    </lineage>
</organism>
<protein>
    <submittedName>
        <fullName evidence="2">Unannotated protein</fullName>
    </submittedName>
</protein>
<feature type="transmembrane region" description="Helical" evidence="1">
    <location>
        <begin position="16"/>
        <end position="36"/>
    </location>
</feature>
<evidence type="ECO:0000256" key="1">
    <source>
        <dbReference type="SAM" id="Phobius"/>
    </source>
</evidence>
<dbReference type="AlphaFoldDB" id="A0A6J6GBZ3"/>
<proteinExistence type="predicted"/>
<keyword evidence="1" id="KW-1133">Transmembrane helix</keyword>
<accession>A0A6J6GBZ3</accession>
<gene>
    <name evidence="2" type="ORF">UFOPK1820_00485</name>
</gene>
<dbReference type="EMBL" id="CAEZUK010000056">
    <property type="protein sequence ID" value="CAB4597053.1"/>
    <property type="molecule type" value="Genomic_DNA"/>
</dbReference>
<keyword evidence="1" id="KW-0472">Membrane</keyword>
<feature type="transmembrane region" description="Helical" evidence="1">
    <location>
        <begin position="43"/>
        <end position="62"/>
    </location>
</feature>
<name>A0A6J6GBZ3_9ZZZZ</name>
<keyword evidence="1" id="KW-0812">Transmembrane</keyword>
<sequence length="282" mass="29171">MFAVDVCNLPATGGSTFVVVAGLFLLIAGVIVAHWVRQSAGRMSVVVAPLVLLGGLVLAPQVTDPCVSPTTTTTAATTTTVTPTSTTTTVAETTTTVTEATTTTTTTTTLAPALYQVGDPGPAGGTVFYVDMARAVGSQYFEAACAGWSDGTCGGDLTDPQKQWGCIGVEISGAAAAAIGTGKQNTDAIIDPVNGCPDSDIAARVADELVLGGQSDWFLPSIDELHEMYDVQTAIGGFSEDYYWSSTDDGGYSKRAQYFVGAFSQVGGTPNNNFYVRPVRSF</sequence>
<reference evidence="2" key="1">
    <citation type="submission" date="2020-05" db="EMBL/GenBank/DDBJ databases">
        <authorList>
            <person name="Chiriac C."/>
            <person name="Salcher M."/>
            <person name="Ghai R."/>
            <person name="Kavagutti S V."/>
        </authorList>
    </citation>
    <scope>NUCLEOTIDE SEQUENCE</scope>
</reference>